<feature type="domain" description="TATA element modulatory factor 1 TATA binding" evidence="6">
    <location>
        <begin position="530"/>
        <end position="642"/>
    </location>
</feature>
<evidence type="ECO:0000256" key="2">
    <source>
        <dbReference type="ARBA" id="ARBA00023034"/>
    </source>
</evidence>
<keyword evidence="2" id="KW-0333">Golgi apparatus</keyword>
<evidence type="ECO:0000259" key="6">
    <source>
        <dbReference type="Pfam" id="PF12325"/>
    </source>
</evidence>
<keyword evidence="3 4" id="KW-0175">Coiled coil</keyword>
<keyword evidence="8" id="KW-1185">Reference proteome</keyword>
<dbReference type="Pfam" id="PF12325">
    <property type="entry name" value="TMF_TATA_bd"/>
    <property type="match status" value="1"/>
</dbReference>
<dbReference type="InterPro" id="IPR022091">
    <property type="entry name" value="TMF_TATA-bd"/>
</dbReference>
<sequence length="650" mass="74169">MEKLSVQERLNLAAKAKSKNRKKNKRVTSPGVAEPTPEIDKVDSHDAEGLQNNETEYKKTEEDSDDALREFYGKLLHMETDSLLELDSITLLRKLYPIIKEPELPSSENPSDSSLIKLIKEKDEKIEALTKEGESLSKKELVQSDKIKKLNKTIKELESDFGIKLDELQDVKTQVNVLENTNQSLMTSLKDTESQLDSLNKKYENLKKEYDDHMDNEYATKKAELKKLGEENTVLKEKLAAMVNNEAKLQKSFDTKYKALEEVSAEEVNRLEIRLEQLRIDLENATTTSNATGLKSSGPDFNSYEKLQSQYKSAVQELEERNKSFASIEYALTEQCESLKRDKAEAEGTIESLNNELSNLKESHSSFISQVAQLTKKNHELTNSLAKVQDELSNNQKKLEDLTDDYETLKKQHEIQKTQLERALSMKPTIPTEAQSKESENLKRDSNNNFNFLQEDPMTKWNLNHEGLDSIDPLDGEDIDNNSAASFSFEKDLDIPEEAADLELMKKGSTDLSLNLNSTQLRTNTGRDSHSYANNTNLQMVTKLGGEIRRLETELLSMKDAYNKLMEEKEEANEEISRLLESNEEVETLKVNNSKLSQQIEQLENKQSTLLQLLGEKSERVEELENDVADLKDLMRTQVQQIVQLQEQLG</sequence>
<dbReference type="PANTHER" id="PTHR46515">
    <property type="entry name" value="TATA ELEMENT MODULATORY FACTOR TMF1"/>
    <property type="match status" value="1"/>
</dbReference>
<organism evidence="7 8">
    <name type="scientific">Kluyveromyces marxianus</name>
    <name type="common">Yeast</name>
    <name type="synonym">Candida kefyr</name>
    <dbReference type="NCBI Taxonomy" id="4911"/>
    <lineage>
        <taxon>Eukaryota</taxon>
        <taxon>Fungi</taxon>
        <taxon>Dikarya</taxon>
        <taxon>Ascomycota</taxon>
        <taxon>Saccharomycotina</taxon>
        <taxon>Saccharomycetes</taxon>
        <taxon>Saccharomycetales</taxon>
        <taxon>Saccharomycetaceae</taxon>
        <taxon>Kluyveromyces</taxon>
    </lineage>
</organism>
<evidence type="ECO:0000256" key="5">
    <source>
        <dbReference type="SAM" id="MobiDB-lite"/>
    </source>
</evidence>
<evidence type="ECO:0000256" key="1">
    <source>
        <dbReference type="ARBA" id="ARBA00004555"/>
    </source>
</evidence>
<evidence type="ECO:0000256" key="4">
    <source>
        <dbReference type="SAM" id="Coils"/>
    </source>
</evidence>
<dbReference type="Pfam" id="PF12329">
    <property type="entry name" value="TMF_DNA_bd"/>
    <property type="match status" value="1"/>
</dbReference>
<evidence type="ECO:0000313" key="8">
    <source>
        <dbReference type="Proteomes" id="UP000422736"/>
    </source>
</evidence>
<reference evidence="7 8" key="1">
    <citation type="submission" date="2016-03" db="EMBL/GenBank/DDBJ databases">
        <title>How can Kluyveromyces marxianus grow so fast - potential evolutionary course in Saccharomyces Complex revealed by comparative genomics.</title>
        <authorList>
            <person name="Mo W."/>
            <person name="Lu W."/>
            <person name="Yang X."/>
            <person name="Qi J."/>
            <person name="Lv H."/>
        </authorList>
    </citation>
    <scope>NUCLEOTIDE SEQUENCE [LARGE SCALE GENOMIC DNA]</scope>
    <source>
        <strain evidence="7 8">FIM1</strain>
    </source>
</reference>
<dbReference type="InterPro" id="IPR052602">
    <property type="entry name" value="Growth_transcription_reg"/>
</dbReference>
<accession>A0ABX6F1C9</accession>
<dbReference type="EMBL" id="CP015057">
    <property type="protein sequence ID" value="QGN16253.1"/>
    <property type="molecule type" value="Genomic_DNA"/>
</dbReference>
<feature type="coiled-coil region" evidence="4">
    <location>
        <begin position="548"/>
        <end position="648"/>
    </location>
</feature>
<feature type="region of interest" description="Disordered" evidence="5">
    <location>
        <begin position="14"/>
        <end position="64"/>
    </location>
</feature>
<dbReference type="InterPro" id="IPR022092">
    <property type="entry name" value="TMF_DNA-bd"/>
</dbReference>
<evidence type="ECO:0000256" key="3">
    <source>
        <dbReference type="ARBA" id="ARBA00023054"/>
    </source>
</evidence>
<comment type="subcellular location">
    <subcellularLocation>
        <location evidence="1">Golgi apparatus</location>
    </subcellularLocation>
</comment>
<dbReference type="PANTHER" id="PTHR46515:SF1">
    <property type="entry name" value="TATA ELEMENT MODULATORY FACTOR"/>
    <property type="match status" value="1"/>
</dbReference>
<protein>
    <submittedName>
        <fullName evidence="7">Protein SGM1</fullName>
    </submittedName>
</protein>
<name>A0ABX6F1C9_KLUMA</name>
<evidence type="ECO:0000313" key="7">
    <source>
        <dbReference type="EMBL" id="QGN16253.1"/>
    </source>
</evidence>
<proteinExistence type="predicted"/>
<feature type="compositionally biased region" description="Basic and acidic residues" evidence="5">
    <location>
        <begin position="38"/>
        <end position="48"/>
    </location>
</feature>
<dbReference type="Proteomes" id="UP000422736">
    <property type="component" value="Chromosome 4"/>
</dbReference>
<feature type="coiled-coil region" evidence="4">
    <location>
        <begin position="175"/>
        <end position="423"/>
    </location>
</feature>
<feature type="compositionally biased region" description="Basic and acidic residues" evidence="5">
    <location>
        <begin position="55"/>
        <end position="64"/>
    </location>
</feature>
<feature type="compositionally biased region" description="Basic residues" evidence="5">
    <location>
        <begin position="16"/>
        <end position="26"/>
    </location>
</feature>
<gene>
    <name evidence="7" type="primary">SGM1</name>
    <name evidence="7" type="ORF">FIM1_2958</name>
</gene>